<organism evidence="1 2">
    <name type="scientific">Eimeria necatrix</name>
    <dbReference type="NCBI Taxonomy" id="51315"/>
    <lineage>
        <taxon>Eukaryota</taxon>
        <taxon>Sar</taxon>
        <taxon>Alveolata</taxon>
        <taxon>Apicomplexa</taxon>
        <taxon>Conoidasida</taxon>
        <taxon>Coccidia</taxon>
        <taxon>Eucoccidiorida</taxon>
        <taxon>Eimeriorina</taxon>
        <taxon>Eimeriidae</taxon>
        <taxon>Eimeria</taxon>
    </lineage>
</organism>
<dbReference type="InterPro" id="IPR019562">
    <property type="entry name" value="Micronemal-adhesive-rpt_sia-bd"/>
</dbReference>
<protein>
    <submittedName>
        <fullName evidence="1">Uncharacterized protein</fullName>
    </submittedName>
</protein>
<proteinExistence type="predicted"/>
<gene>
    <name evidence="1" type="ORF">ENH_00072420</name>
</gene>
<keyword evidence="2" id="KW-1185">Reference proteome</keyword>
<accession>U6MNC3</accession>
<evidence type="ECO:0000313" key="2">
    <source>
        <dbReference type="Proteomes" id="UP000030754"/>
    </source>
</evidence>
<name>U6MNC3_9EIME</name>
<evidence type="ECO:0000313" key="1">
    <source>
        <dbReference type="EMBL" id="CDJ64548.1"/>
    </source>
</evidence>
<dbReference type="AlphaFoldDB" id="U6MNC3"/>
<dbReference type="RefSeq" id="XP_013433015.1">
    <property type="nucleotide sequence ID" value="XM_013577561.1"/>
</dbReference>
<dbReference type="Gene3D" id="3.90.640.70">
    <property type="match status" value="4"/>
</dbReference>
<sequence>MLKAANGLQDALNKFCLLQCLASAELTTCNNCRARLVSNVVNGTGTSTKKIYQCFYKASTEGDIEGRCTSDCGEEQECTEPELMMADPVWSTDEAIREVMNNFKTYFCKEDKCLKETQDRLDNFCKDALRFLCPSNDSNCSGGPVARKDVGNLTEQEQVWRCYNPSVLSGDFSSTCIWGCLPHEVACQSGVRGRVSDKHWSLTSPLENIIKHAHAEAYKAGEKYVLQNMLDNACKEALASKCPPEEASCMGGAVARKDLPSPGATTKAWSCYHPKAIINSTFTSFCISDCGEDVQCLHGTNPAEGMVWTSEVDLEKLISDNVHQTCYGTDPPGTSNALQRELDKYCRELLSDRCTGDFCVGGAVARKDVGDSSQREKQWRCYSPSQLTTLDDTALCVNECGEEISCKQGVSNGVSSLHWTEEPAILSLIEEKKKKDCNVAA</sequence>
<reference evidence="1" key="1">
    <citation type="submission" date="2013-10" db="EMBL/GenBank/DDBJ databases">
        <title>Genomic analysis of the causative agents of coccidiosis in chickens.</title>
        <authorList>
            <person name="Reid A.J."/>
            <person name="Blake D."/>
            <person name="Billington K."/>
            <person name="Browne H."/>
            <person name="Dunn M."/>
            <person name="Hung S."/>
            <person name="Kawahara F."/>
            <person name="Miranda-Saavedra D."/>
            <person name="Mourier T."/>
            <person name="Nagra H."/>
            <person name="Otto T.D."/>
            <person name="Rawlings N."/>
            <person name="Sanchez A."/>
            <person name="Sanders M."/>
            <person name="Subramaniam C."/>
            <person name="Tay Y."/>
            <person name="Dear P."/>
            <person name="Doerig C."/>
            <person name="Gruber A."/>
            <person name="Parkinson J."/>
            <person name="Shirley M."/>
            <person name="Wan K.L."/>
            <person name="Berriman M."/>
            <person name="Tomley F."/>
            <person name="Pain A."/>
        </authorList>
    </citation>
    <scope>NUCLEOTIDE SEQUENCE [LARGE SCALE GENOMIC DNA]</scope>
    <source>
        <strain evidence="1">Houghton</strain>
    </source>
</reference>
<dbReference type="EMBL" id="HG722969">
    <property type="protein sequence ID" value="CDJ64548.1"/>
    <property type="molecule type" value="Genomic_DNA"/>
</dbReference>
<dbReference type="Proteomes" id="UP000030754">
    <property type="component" value="Unassembled WGS sequence"/>
</dbReference>
<dbReference type="OrthoDB" id="345582at2759"/>
<dbReference type="GeneID" id="25477373"/>
<dbReference type="Pfam" id="PF10564">
    <property type="entry name" value="MAR_sialic_bdg"/>
    <property type="match status" value="3"/>
</dbReference>
<reference evidence="1" key="2">
    <citation type="submission" date="2013-10" db="EMBL/GenBank/DDBJ databases">
        <authorList>
            <person name="Aslett M."/>
        </authorList>
    </citation>
    <scope>NUCLEOTIDE SEQUENCE [LARGE SCALE GENOMIC DNA]</scope>
    <source>
        <strain evidence="1">Houghton</strain>
    </source>
</reference>
<dbReference type="VEuPathDB" id="ToxoDB:ENH_00072420"/>